<proteinExistence type="predicted"/>
<evidence type="ECO:0000256" key="1">
    <source>
        <dbReference type="ARBA" id="ARBA00022614"/>
    </source>
</evidence>
<dbReference type="PROSITE" id="PS51450">
    <property type="entry name" value="LRR"/>
    <property type="match status" value="1"/>
</dbReference>
<protein>
    <recommendedName>
        <fullName evidence="5">Tubulin-specific chaperone cofactor E-like protein</fullName>
    </recommendedName>
</protein>
<dbReference type="SUPFAM" id="SSF52058">
    <property type="entry name" value="L domain-like"/>
    <property type="match status" value="1"/>
</dbReference>
<dbReference type="FunFam" id="3.80.10.10:FF:000837">
    <property type="entry name" value="Tubulin folding cofactor E-like a"/>
    <property type="match status" value="1"/>
</dbReference>
<name>A0A553RP37_9TELE</name>
<keyword evidence="2" id="KW-0677">Repeat</keyword>
<dbReference type="OrthoDB" id="5855206at2759"/>
<evidence type="ECO:0008006" key="5">
    <source>
        <dbReference type="Google" id="ProtNLM"/>
    </source>
</evidence>
<evidence type="ECO:0000313" key="3">
    <source>
        <dbReference type="EMBL" id="TRZ03941.1"/>
    </source>
</evidence>
<accession>A0A553RP37</accession>
<evidence type="ECO:0000313" key="4">
    <source>
        <dbReference type="Proteomes" id="UP000316079"/>
    </source>
</evidence>
<dbReference type="Pfam" id="PF00560">
    <property type="entry name" value="LRR_1"/>
    <property type="match status" value="1"/>
</dbReference>
<dbReference type="InterPro" id="IPR032675">
    <property type="entry name" value="LRR_dom_sf"/>
</dbReference>
<keyword evidence="1" id="KW-0433">Leucine-rich repeat</keyword>
<dbReference type="InterPro" id="IPR050333">
    <property type="entry name" value="SLRP"/>
</dbReference>
<dbReference type="EMBL" id="SRMA01002544">
    <property type="protein sequence ID" value="TRZ03941.1"/>
    <property type="molecule type" value="Genomic_DNA"/>
</dbReference>
<dbReference type="InterPro" id="IPR001611">
    <property type="entry name" value="Leu-rich_rpt"/>
</dbReference>
<dbReference type="AlphaFoldDB" id="A0A553RP37"/>
<comment type="caution">
    <text evidence="3">The sequence shown here is derived from an EMBL/GenBank/DDBJ whole genome shotgun (WGS) entry which is preliminary data.</text>
</comment>
<evidence type="ECO:0000256" key="2">
    <source>
        <dbReference type="ARBA" id="ARBA00022737"/>
    </source>
</evidence>
<gene>
    <name evidence="3" type="ORF">DNTS_029578</name>
</gene>
<dbReference type="PANTHER" id="PTHR45712">
    <property type="entry name" value="AGAP008170-PA"/>
    <property type="match status" value="1"/>
</dbReference>
<organism evidence="3 4">
    <name type="scientific">Danionella cerebrum</name>
    <dbReference type="NCBI Taxonomy" id="2873325"/>
    <lineage>
        <taxon>Eukaryota</taxon>
        <taxon>Metazoa</taxon>
        <taxon>Chordata</taxon>
        <taxon>Craniata</taxon>
        <taxon>Vertebrata</taxon>
        <taxon>Euteleostomi</taxon>
        <taxon>Actinopterygii</taxon>
        <taxon>Neopterygii</taxon>
        <taxon>Teleostei</taxon>
        <taxon>Ostariophysi</taxon>
        <taxon>Cypriniformes</taxon>
        <taxon>Danionidae</taxon>
        <taxon>Danioninae</taxon>
        <taxon>Danionella</taxon>
    </lineage>
</organism>
<reference evidence="3 4" key="1">
    <citation type="journal article" date="2019" name="Sci. Data">
        <title>Hybrid genome assembly and annotation of Danionella translucida.</title>
        <authorList>
            <person name="Kadobianskyi M."/>
            <person name="Schulze L."/>
            <person name="Schuelke M."/>
            <person name="Judkewitz B."/>
        </authorList>
    </citation>
    <scope>NUCLEOTIDE SEQUENCE [LARGE SCALE GENOMIC DNA]</scope>
    <source>
        <strain evidence="3 4">Bolton</strain>
    </source>
</reference>
<dbReference type="STRING" id="623744.A0A553RP37"/>
<dbReference type="Proteomes" id="UP000316079">
    <property type="component" value="Unassembled WGS sequence"/>
</dbReference>
<dbReference type="PANTHER" id="PTHR45712:SF22">
    <property type="entry name" value="INSULIN-LIKE GROWTH FACTOR-BINDING PROTEIN COMPLEX ACID LABILE SUBUNIT"/>
    <property type="match status" value="1"/>
</dbReference>
<dbReference type="Gene3D" id="3.80.10.10">
    <property type="entry name" value="Ribonuclease Inhibitor"/>
    <property type="match status" value="2"/>
</dbReference>
<keyword evidence="4" id="KW-1185">Reference proteome</keyword>
<sequence length="246" mass="27390">MEASETEGRTFMQAICEKYSPENFPCRRGPGMGVVVVPSGPQGSPMKDRLNMPSVLVLNGCGISHAGEQGEISAFCAHVVELDLSHNKFQNWHEISKIVSNVPNLEFLNLSSNQLRDAALDSDCAKAFSSIRRLVLNNTQVSWDTVHTFSQEMPELEELFLCLNEYTTVTLAAMPCPTLRLLHITDNNLHDWSEVRKFGSMFPALDTLIMANNNLNSIQDSGEILRRLFPNLRSINLHNAGTTISK</sequence>